<dbReference type="Gene3D" id="3.30.470.20">
    <property type="entry name" value="ATP-grasp fold, B domain"/>
    <property type="match status" value="1"/>
</dbReference>
<dbReference type="Pfam" id="PF02786">
    <property type="entry name" value="CPSase_L_D2"/>
    <property type="match status" value="1"/>
</dbReference>
<keyword evidence="3 7" id="KW-0547">Nucleotide-binding</keyword>
<dbReference type="Pfam" id="PF00289">
    <property type="entry name" value="Biotin_carb_N"/>
    <property type="match status" value="1"/>
</dbReference>
<evidence type="ECO:0000313" key="12">
    <source>
        <dbReference type="Proteomes" id="UP000307087"/>
    </source>
</evidence>
<dbReference type="GO" id="GO:0004075">
    <property type="term" value="F:biotin carboxylase activity"/>
    <property type="evidence" value="ECO:0007669"/>
    <property type="project" value="UniProtKB-EC"/>
</dbReference>
<dbReference type="InterPro" id="IPR011761">
    <property type="entry name" value="ATP-grasp"/>
</dbReference>
<evidence type="ECO:0000313" key="11">
    <source>
        <dbReference type="EMBL" id="THV09171.1"/>
    </source>
</evidence>
<evidence type="ECO:0000259" key="8">
    <source>
        <dbReference type="PROSITE" id="PS50968"/>
    </source>
</evidence>
<dbReference type="InterPro" id="IPR011764">
    <property type="entry name" value="Biotin_carboxylation_dom"/>
</dbReference>
<dbReference type="InterPro" id="IPR001882">
    <property type="entry name" value="Biotin_BS"/>
</dbReference>
<dbReference type="SUPFAM" id="SSF51246">
    <property type="entry name" value="Rudiment single hybrid motif"/>
    <property type="match status" value="1"/>
</dbReference>
<dbReference type="InterPro" id="IPR016185">
    <property type="entry name" value="PreATP-grasp_dom_sf"/>
</dbReference>
<feature type="domain" description="ATP-grasp" evidence="9">
    <location>
        <begin position="122"/>
        <end position="311"/>
    </location>
</feature>
<dbReference type="PROSITE" id="PS50968">
    <property type="entry name" value="BIOTINYL_LIPOYL"/>
    <property type="match status" value="1"/>
</dbReference>
<dbReference type="InterPro" id="IPR011054">
    <property type="entry name" value="Rudment_hybrid_motif"/>
</dbReference>
<organism evidence="11 12">
    <name type="scientific">Nocardioides caeni</name>
    <dbReference type="NCBI Taxonomy" id="574700"/>
    <lineage>
        <taxon>Bacteria</taxon>
        <taxon>Bacillati</taxon>
        <taxon>Actinomycetota</taxon>
        <taxon>Actinomycetes</taxon>
        <taxon>Propionibacteriales</taxon>
        <taxon>Nocardioidaceae</taxon>
        <taxon>Nocardioides</taxon>
    </lineage>
</organism>
<dbReference type="PANTHER" id="PTHR18866:SF126">
    <property type="entry name" value="BIOTIN CARBOXYLASE"/>
    <property type="match status" value="1"/>
</dbReference>
<dbReference type="InterPro" id="IPR005482">
    <property type="entry name" value="Biotin_COase_C"/>
</dbReference>
<keyword evidence="5" id="KW-0092">Biotin</keyword>
<evidence type="ECO:0000256" key="3">
    <source>
        <dbReference type="ARBA" id="ARBA00022741"/>
    </source>
</evidence>
<dbReference type="PROSITE" id="PS00188">
    <property type="entry name" value="BIOTIN"/>
    <property type="match status" value="1"/>
</dbReference>
<comment type="catalytic activity">
    <reaction evidence="6">
        <text>N(6)-biotinyl-L-lysyl-[protein] + hydrogencarbonate + ATP = N(6)-carboxybiotinyl-L-lysyl-[protein] + ADP + phosphate + H(+)</text>
        <dbReference type="Rhea" id="RHEA:13501"/>
        <dbReference type="Rhea" id="RHEA-COMP:10505"/>
        <dbReference type="Rhea" id="RHEA-COMP:10506"/>
        <dbReference type="ChEBI" id="CHEBI:15378"/>
        <dbReference type="ChEBI" id="CHEBI:17544"/>
        <dbReference type="ChEBI" id="CHEBI:30616"/>
        <dbReference type="ChEBI" id="CHEBI:43474"/>
        <dbReference type="ChEBI" id="CHEBI:83144"/>
        <dbReference type="ChEBI" id="CHEBI:83145"/>
        <dbReference type="ChEBI" id="CHEBI:456216"/>
        <dbReference type="EC" id="6.3.4.14"/>
    </reaction>
    <physiologicalReaction direction="left-to-right" evidence="6">
        <dbReference type="Rhea" id="RHEA:13502"/>
    </physiologicalReaction>
</comment>
<dbReference type="Pfam" id="PF00364">
    <property type="entry name" value="Biotin_lipoyl"/>
    <property type="match status" value="1"/>
</dbReference>
<dbReference type="GO" id="GO:0046872">
    <property type="term" value="F:metal ion binding"/>
    <property type="evidence" value="ECO:0007669"/>
    <property type="project" value="InterPro"/>
</dbReference>
<dbReference type="InterPro" id="IPR005481">
    <property type="entry name" value="BC-like_N"/>
</dbReference>
<evidence type="ECO:0000256" key="2">
    <source>
        <dbReference type="ARBA" id="ARBA00022598"/>
    </source>
</evidence>
<evidence type="ECO:0000256" key="7">
    <source>
        <dbReference type="PROSITE-ProRule" id="PRU00409"/>
    </source>
</evidence>
<dbReference type="SUPFAM" id="SSF52440">
    <property type="entry name" value="PreATP-grasp domain"/>
    <property type="match status" value="1"/>
</dbReference>
<dbReference type="Proteomes" id="UP000307087">
    <property type="component" value="Unassembled WGS sequence"/>
</dbReference>
<dbReference type="SUPFAM" id="SSF56059">
    <property type="entry name" value="Glutathione synthetase ATP-binding domain-like"/>
    <property type="match status" value="1"/>
</dbReference>
<protein>
    <submittedName>
        <fullName evidence="11">Biotin/lipoyl-binding protein</fullName>
    </submittedName>
</protein>
<comment type="caution">
    <text evidence="11">The sequence shown here is derived from an EMBL/GenBank/DDBJ whole genome shotgun (WGS) entry which is preliminary data.</text>
</comment>
<dbReference type="FunFam" id="3.40.50.20:FF:000010">
    <property type="entry name" value="Propionyl-CoA carboxylase subunit alpha"/>
    <property type="match status" value="1"/>
</dbReference>
<dbReference type="CDD" id="cd06850">
    <property type="entry name" value="biotinyl_domain"/>
    <property type="match status" value="1"/>
</dbReference>
<dbReference type="PROSITE" id="PS00867">
    <property type="entry name" value="CPSASE_2"/>
    <property type="match status" value="1"/>
</dbReference>
<dbReference type="AlphaFoldDB" id="A0A4S8N140"/>
<proteinExistence type="predicted"/>
<dbReference type="PROSITE" id="PS50979">
    <property type="entry name" value="BC"/>
    <property type="match status" value="1"/>
</dbReference>
<dbReference type="Gene3D" id="2.40.50.100">
    <property type="match status" value="1"/>
</dbReference>
<dbReference type="Pfam" id="PF02785">
    <property type="entry name" value="Biotin_carb_C"/>
    <property type="match status" value="1"/>
</dbReference>
<evidence type="ECO:0000259" key="9">
    <source>
        <dbReference type="PROSITE" id="PS50975"/>
    </source>
</evidence>
<feature type="domain" description="Lipoyl-binding" evidence="8">
    <location>
        <begin position="577"/>
        <end position="652"/>
    </location>
</feature>
<accession>A0A4S8N140</accession>
<evidence type="ECO:0000256" key="1">
    <source>
        <dbReference type="ARBA" id="ARBA00001953"/>
    </source>
</evidence>
<sequence length="663" mass="70209">MTTINRILVANRGEIARRVFRTARRLGIDTVAVHSDADAGLPFVREADAACRLPGNTPAETYLRGDLIIAAAKRSGADAIHPGYGFLSENAAFARQVADAGLVWIGPDPDSIDRMGSKIESEKLMEAAGVPVLGNLTVDTATDDDLPLLVKASAGGGGRGMRVVRSLGELAGEVEKASAEAESAFGDGTVFVEPYVERGRHVEVQVVGDGNGGVLVLGERDCSLQRRHQKVVEEAPAPGLTEEVATALHDAARKAAEAISYRGAGTVEFLYDADTQRFYFLEMNTRLQVEHPVTEQVYGVDLVELQVAVAEGRDLPAIDPQPEGHAIEVRLYAEDPSADYAPQTGRLLELELEHDDTFALDGFGIRLDTGFESGSEVGTFYDAMLSKVIAWGPTREQAARSLARVLEKARIHGLTTNRDQLVASLRHPAFLDLSGLATSFYGDHPETLTPAAADDLLPFVGAVALAEHRRVAAKVQSRIPAGFRNVVAGPRSTRFGVGADEVEVLWHGGTAGYSSADREDVTVVSVSTGSTNGGAEVVVDIDGVTRRYDVRVLEDAVLVDGPRGGATLRIVPRFVDPSTQVAAASLLAPMPGSVIAVRAAVGDVVQEGQTILVMEAMKMQHTIAAPYAGTVTELSATAGQQVEAGTVLAVVEPAEDAGSEEDN</sequence>
<dbReference type="InterPro" id="IPR050856">
    <property type="entry name" value="Biotin_carboxylase_complex"/>
</dbReference>
<dbReference type="PROSITE" id="PS50975">
    <property type="entry name" value="ATP_GRASP"/>
    <property type="match status" value="1"/>
</dbReference>
<dbReference type="FunFam" id="2.40.50.100:FF:000003">
    <property type="entry name" value="Acetyl-CoA carboxylase biotin carboxyl carrier protein"/>
    <property type="match status" value="1"/>
</dbReference>
<feature type="domain" description="Biotin carboxylation" evidence="10">
    <location>
        <begin position="3"/>
        <end position="446"/>
    </location>
</feature>
<evidence type="ECO:0000256" key="5">
    <source>
        <dbReference type="ARBA" id="ARBA00023267"/>
    </source>
</evidence>
<dbReference type="InterPro" id="IPR000089">
    <property type="entry name" value="Biotin_lipoyl"/>
</dbReference>
<dbReference type="SUPFAM" id="SSF51230">
    <property type="entry name" value="Single hybrid motif"/>
    <property type="match status" value="1"/>
</dbReference>
<reference evidence="11 12" key="1">
    <citation type="journal article" date="2009" name="Int. J. Syst. Evol. Microbiol.">
        <title>Nocardioides caeni sp. nov., isolated from wastewater.</title>
        <authorList>
            <person name="Yoon J.H."/>
            <person name="Kang S.J."/>
            <person name="Park S."/>
            <person name="Kim W."/>
            <person name="Oh T.K."/>
        </authorList>
    </citation>
    <scope>NUCLEOTIDE SEQUENCE [LARGE SCALE GENOMIC DNA]</scope>
    <source>
        <strain evidence="11 12">DSM 23134</strain>
    </source>
</reference>
<dbReference type="RefSeq" id="WP_136564138.1">
    <property type="nucleotide sequence ID" value="NZ_STGW01000016.1"/>
</dbReference>
<dbReference type="InterPro" id="IPR048429">
    <property type="entry name" value="MCC_alpha_BT"/>
</dbReference>
<evidence type="ECO:0000256" key="4">
    <source>
        <dbReference type="ARBA" id="ARBA00022840"/>
    </source>
</evidence>
<dbReference type="Pfam" id="PF21139">
    <property type="entry name" value="BT_MCC_alpha"/>
    <property type="match status" value="1"/>
</dbReference>
<dbReference type="OrthoDB" id="3754062at2"/>
<keyword evidence="12" id="KW-1185">Reference proteome</keyword>
<keyword evidence="4 7" id="KW-0067">ATP-binding</keyword>
<dbReference type="GO" id="GO:0005524">
    <property type="term" value="F:ATP binding"/>
    <property type="evidence" value="ECO:0007669"/>
    <property type="project" value="UniProtKB-UniRule"/>
</dbReference>
<gene>
    <name evidence="11" type="ORF">E9934_17220</name>
</gene>
<dbReference type="EMBL" id="STGW01000016">
    <property type="protein sequence ID" value="THV09171.1"/>
    <property type="molecule type" value="Genomic_DNA"/>
</dbReference>
<dbReference type="PANTHER" id="PTHR18866">
    <property type="entry name" value="CARBOXYLASE:PYRUVATE/ACETYL-COA/PROPIONYL-COA CARBOXYLASE"/>
    <property type="match status" value="1"/>
</dbReference>
<dbReference type="InterPro" id="IPR005479">
    <property type="entry name" value="CPAse_ATP-bd"/>
</dbReference>
<name>A0A4S8N140_9ACTN</name>
<dbReference type="SMART" id="SM00878">
    <property type="entry name" value="Biotin_carb_C"/>
    <property type="match status" value="1"/>
</dbReference>
<comment type="cofactor">
    <cofactor evidence="1">
        <name>biotin</name>
        <dbReference type="ChEBI" id="CHEBI:57586"/>
    </cofactor>
</comment>
<keyword evidence="2" id="KW-0436">Ligase</keyword>
<evidence type="ECO:0000259" key="10">
    <source>
        <dbReference type="PROSITE" id="PS50979"/>
    </source>
</evidence>
<dbReference type="InterPro" id="IPR011053">
    <property type="entry name" value="Single_hybrid_motif"/>
</dbReference>
<evidence type="ECO:0000256" key="6">
    <source>
        <dbReference type="ARBA" id="ARBA00048501"/>
    </source>
</evidence>